<comment type="caution">
    <text evidence="2">The sequence shown here is derived from an EMBL/GenBank/DDBJ whole genome shotgun (WGS) entry which is preliminary data.</text>
</comment>
<dbReference type="AlphaFoldDB" id="A0A9X2KQ02"/>
<feature type="signal peptide" evidence="1">
    <location>
        <begin position="1"/>
        <end position="17"/>
    </location>
</feature>
<dbReference type="EMBL" id="JAMLDY010000006">
    <property type="protein sequence ID" value="MCP3734457.1"/>
    <property type="molecule type" value="Genomic_DNA"/>
</dbReference>
<gene>
    <name evidence="2" type="ORF">M9979_06145</name>
</gene>
<sequence>MIRAVPLVALVAAPALAQSAPPLTDVQIAAITSATQAERIAPGQTETARRHTGPITLVVREKGIGRARLLRIDGRVTAPPSTTRPLCGAAVTAGACKPGEATTGLEITWHLGPLPAGTTVSVQDSSANLPAQTLTAEITIG</sequence>
<evidence type="ECO:0000256" key="1">
    <source>
        <dbReference type="SAM" id="SignalP"/>
    </source>
</evidence>
<keyword evidence="1" id="KW-0732">Signal</keyword>
<evidence type="ECO:0000313" key="3">
    <source>
        <dbReference type="Proteomes" id="UP001139486"/>
    </source>
</evidence>
<feature type="chain" id="PRO_5040940078" evidence="1">
    <location>
        <begin position="18"/>
        <end position="141"/>
    </location>
</feature>
<dbReference type="Proteomes" id="UP001139486">
    <property type="component" value="Unassembled WGS sequence"/>
</dbReference>
<proteinExistence type="predicted"/>
<protein>
    <submittedName>
        <fullName evidence="2">YolA family protein</fullName>
    </submittedName>
</protein>
<reference evidence="2" key="1">
    <citation type="submission" date="2022-05" db="EMBL/GenBank/DDBJ databases">
        <title>Sphingomonas sp. strain RP10 Genome sequencing and assembly.</title>
        <authorList>
            <person name="Kim I."/>
        </authorList>
    </citation>
    <scope>NUCLEOTIDE SEQUENCE</scope>
    <source>
        <strain evidence="2">RP10</strain>
    </source>
</reference>
<name>A0A9X2KQ02_9SPHN</name>
<dbReference type="RefSeq" id="WP_254288463.1">
    <property type="nucleotide sequence ID" value="NZ_JAMLDY010000006.1"/>
</dbReference>
<dbReference type="InterPro" id="IPR032624">
    <property type="entry name" value="DUF4879"/>
</dbReference>
<keyword evidence="3" id="KW-1185">Reference proteome</keyword>
<accession>A0A9X2KQ02</accession>
<dbReference type="Pfam" id="PF16219">
    <property type="entry name" value="DUF4879"/>
    <property type="match status" value="1"/>
</dbReference>
<organism evidence="2 3">
    <name type="scientific">Sphingomonas liriopis</name>
    <dbReference type="NCBI Taxonomy" id="2949094"/>
    <lineage>
        <taxon>Bacteria</taxon>
        <taxon>Pseudomonadati</taxon>
        <taxon>Pseudomonadota</taxon>
        <taxon>Alphaproteobacteria</taxon>
        <taxon>Sphingomonadales</taxon>
        <taxon>Sphingomonadaceae</taxon>
        <taxon>Sphingomonas</taxon>
    </lineage>
</organism>
<evidence type="ECO:0000313" key="2">
    <source>
        <dbReference type="EMBL" id="MCP3734457.1"/>
    </source>
</evidence>